<evidence type="ECO:0000313" key="3">
    <source>
        <dbReference type="EMBL" id="TNC09629.1"/>
    </source>
</evidence>
<keyword evidence="2" id="KW-0472">Membrane</keyword>
<evidence type="ECO:0000256" key="1">
    <source>
        <dbReference type="SAM" id="MobiDB-lite"/>
    </source>
</evidence>
<dbReference type="AlphaFoldDB" id="A0A5C4LCR4"/>
<feature type="region of interest" description="Disordered" evidence="1">
    <location>
        <begin position="107"/>
        <end position="144"/>
    </location>
</feature>
<keyword evidence="2" id="KW-0812">Transmembrane</keyword>
<gene>
    <name evidence="3" type="ORF">FF100_25830</name>
</gene>
<feature type="transmembrane region" description="Helical" evidence="2">
    <location>
        <begin position="48"/>
        <end position="67"/>
    </location>
</feature>
<protein>
    <submittedName>
        <fullName evidence="3">Uncharacterized protein</fullName>
    </submittedName>
</protein>
<comment type="caution">
    <text evidence="3">The sequence shown here is derived from an EMBL/GenBank/DDBJ whole genome shotgun (WGS) entry which is preliminary data.</text>
</comment>
<evidence type="ECO:0000313" key="4">
    <source>
        <dbReference type="Proteomes" id="UP000305267"/>
    </source>
</evidence>
<dbReference type="OrthoDB" id="7998129at2"/>
<keyword evidence="2" id="KW-1133">Transmembrane helix</keyword>
<evidence type="ECO:0000256" key="2">
    <source>
        <dbReference type="SAM" id="Phobius"/>
    </source>
</evidence>
<sequence>MPRDHHTSRDPHPADPLPFDPLSARNLAVACALIGLGTLLISERPTPGGLLLAWGGFIGWALLRMVGGRPAQPVRRKAAPRRPPVVEVIEVEDWDIKDWAPRRPAPTLALPKPIAVDPPEATADWKTSAHPAVLAGVRRRREQG</sequence>
<dbReference type="EMBL" id="VDDA01000016">
    <property type="protein sequence ID" value="TNC09629.1"/>
    <property type="molecule type" value="Genomic_DNA"/>
</dbReference>
<accession>A0A5C4LCR4</accession>
<keyword evidence="4" id="KW-1185">Reference proteome</keyword>
<dbReference type="RefSeq" id="WP_139038634.1">
    <property type="nucleotide sequence ID" value="NZ_VDDA01000016.1"/>
</dbReference>
<organism evidence="3 4">
    <name type="scientific">Methylobacterium terricola</name>
    <dbReference type="NCBI Taxonomy" id="2583531"/>
    <lineage>
        <taxon>Bacteria</taxon>
        <taxon>Pseudomonadati</taxon>
        <taxon>Pseudomonadota</taxon>
        <taxon>Alphaproteobacteria</taxon>
        <taxon>Hyphomicrobiales</taxon>
        <taxon>Methylobacteriaceae</taxon>
        <taxon>Methylobacterium</taxon>
    </lineage>
</organism>
<reference evidence="3 4" key="1">
    <citation type="submission" date="2019-06" db="EMBL/GenBank/DDBJ databases">
        <title>Genome of Methylobacterium sp. 17Sr1-39.</title>
        <authorList>
            <person name="Seo T."/>
        </authorList>
    </citation>
    <scope>NUCLEOTIDE SEQUENCE [LARGE SCALE GENOMIC DNA]</scope>
    <source>
        <strain evidence="3 4">17Sr1-39</strain>
    </source>
</reference>
<dbReference type="Proteomes" id="UP000305267">
    <property type="component" value="Unassembled WGS sequence"/>
</dbReference>
<proteinExistence type="predicted"/>
<name>A0A5C4LCR4_9HYPH</name>